<reference evidence="1 2" key="1">
    <citation type="journal article" date="2024" name="G3 (Bethesda)">
        <title>Genome assembly of Hibiscus sabdariffa L. provides insights into metabolisms of medicinal natural products.</title>
        <authorList>
            <person name="Kim T."/>
        </authorList>
    </citation>
    <scope>NUCLEOTIDE SEQUENCE [LARGE SCALE GENOMIC DNA]</scope>
    <source>
        <strain evidence="1">TK-2024</strain>
        <tissue evidence="1">Old leaves</tissue>
    </source>
</reference>
<keyword evidence="2" id="KW-1185">Reference proteome</keyword>
<sequence length="107" mass="11833">MGVIEGIRFYLVVGMCTDICVLDFVSSTLSAQNHSILTSLKDVIAYSSAFATFNLLVHVARHISGALAHPQDPRSLLLHHIDLMSIGHLRLLEMCIICEFELCNHAL</sequence>
<protein>
    <submittedName>
        <fullName evidence="1">Uncharacterized protein</fullName>
    </submittedName>
</protein>
<name>A0ABR1ZYB3_9ROSI</name>
<evidence type="ECO:0000313" key="1">
    <source>
        <dbReference type="EMBL" id="KAK8485710.1"/>
    </source>
</evidence>
<accession>A0ABR1ZYB3</accession>
<dbReference type="Proteomes" id="UP001396334">
    <property type="component" value="Unassembled WGS sequence"/>
</dbReference>
<dbReference type="EMBL" id="JBBPBN010000482">
    <property type="protein sequence ID" value="KAK8485710.1"/>
    <property type="molecule type" value="Genomic_DNA"/>
</dbReference>
<evidence type="ECO:0000313" key="2">
    <source>
        <dbReference type="Proteomes" id="UP001396334"/>
    </source>
</evidence>
<comment type="caution">
    <text evidence="1">The sequence shown here is derived from an EMBL/GenBank/DDBJ whole genome shotgun (WGS) entry which is preliminary data.</text>
</comment>
<gene>
    <name evidence="1" type="ORF">V6N11_021413</name>
</gene>
<proteinExistence type="predicted"/>
<dbReference type="PANTHER" id="PTHR47297">
    <property type="match status" value="1"/>
</dbReference>
<dbReference type="PANTHER" id="PTHR47297:SF3">
    <property type="entry name" value="NICOTINAMIDASE 1"/>
    <property type="match status" value="1"/>
</dbReference>
<organism evidence="1 2">
    <name type="scientific">Hibiscus sabdariffa</name>
    <name type="common">roselle</name>
    <dbReference type="NCBI Taxonomy" id="183260"/>
    <lineage>
        <taxon>Eukaryota</taxon>
        <taxon>Viridiplantae</taxon>
        <taxon>Streptophyta</taxon>
        <taxon>Embryophyta</taxon>
        <taxon>Tracheophyta</taxon>
        <taxon>Spermatophyta</taxon>
        <taxon>Magnoliopsida</taxon>
        <taxon>eudicotyledons</taxon>
        <taxon>Gunneridae</taxon>
        <taxon>Pentapetalae</taxon>
        <taxon>rosids</taxon>
        <taxon>malvids</taxon>
        <taxon>Malvales</taxon>
        <taxon>Malvaceae</taxon>
        <taxon>Malvoideae</taxon>
        <taxon>Hibiscus</taxon>
    </lineage>
</organism>
<dbReference type="InterPro" id="IPR044717">
    <property type="entry name" value="NIC1"/>
</dbReference>